<dbReference type="AlphaFoldDB" id="A0A834MEJ5"/>
<evidence type="ECO:0000313" key="2">
    <source>
        <dbReference type="EMBL" id="KAF7275339.1"/>
    </source>
</evidence>
<sequence>MTGRCDSSPAQYERNCRFRYLVHARAGYVAKLPSVGLCLNASNAVSFLGDRRFRPRSSHENSQSPVGSELIDERSIMGR</sequence>
<organism evidence="2 3">
    <name type="scientific">Rhynchophorus ferrugineus</name>
    <name type="common">Red palm weevil</name>
    <name type="synonym">Curculio ferrugineus</name>
    <dbReference type="NCBI Taxonomy" id="354439"/>
    <lineage>
        <taxon>Eukaryota</taxon>
        <taxon>Metazoa</taxon>
        <taxon>Ecdysozoa</taxon>
        <taxon>Arthropoda</taxon>
        <taxon>Hexapoda</taxon>
        <taxon>Insecta</taxon>
        <taxon>Pterygota</taxon>
        <taxon>Neoptera</taxon>
        <taxon>Endopterygota</taxon>
        <taxon>Coleoptera</taxon>
        <taxon>Polyphaga</taxon>
        <taxon>Cucujiformia</taxon>
        <taxon>Curculionidae</taxon>
        <taxon>Dryophthorinae</taxon>
        <taxon>Rhynchophorus</taxon>
    </lineage>
</organism>
<dbReference type="EMBL" id="JAACXV010010755">
    <property type="protein sequence ID" value="KAF7275339.1"/>
    <property type="molecule type" value="Genomic_DNA"/>
</dbReference>
<feature type="region of interest" description="Disordered" evidence="1">
    <location>
        <begin position="54"/>
        <end position="79"/>
    </location>
</feature>
<name>A0A834MEJ5_RHYFE</name>
<comment type="caution">
    <text evidence="2">The sequence shown here is derived from an EMBL/GenBank/DDBJ whole genome shotgun (WGS) entry which is preliminary data.</text>
</comment>
<proteinExistence type="predicted"/>
<evidence type="ECO:0000256" key="1">
    <source>
        <dbReference type="SAM" id="MobiDB-lite"/>
    </source>
</evidence>
<protein>
    <submittedName>
        <fullName evidence="2">Uncharacterized protein</fullName>
    </submittedName>
</protein>
<evidence type="ECO:0000313" key="3">
    <source>
        <dbReference type="Proteomes" id="UP000625711"/>
    </source>
</evidence>
<gene>
    <name evidence="2" type="ORF">GWI33_011850</name>
</gene>
<keyword evidence="3" id="KW-1185">Reference proteome</keyword>
<accession>A0A834MEJ5</accession>
<reference evidence="2" key="1">
    <citation type="submission" date="2020-08" db="EMBL/GenBank/DDBJ databases">
        <title>Genome sequencing and assembly of the red palm weevil Rhynchophorus ferrugineus.</title>
        <authorList>
            <person name="Dias G.B."/>
            <person name="Bergman C.M."/>
            <person name="Manee M."/>
        </authorList>
    </citation>
    <scope>NUCLEOTIDE SEQUENCE</scope>
    <source>
        <strain evidence="2">AA-2017</strain>
        <tissue evidence="2">Whole larva</tissue>
    </source>
</reference>
<dbReference type="Proteomes" id="UP000625711">
    <property type="component" value="Unassembled WGS sequence"/>
</dbReference>
<dbReference type="OrthoDB" id="6703228at2759"/>